<evidence type="ECO:0000256" key="3">
    <source>
        <dbReference type="ARBA" id="ARBA00022777"/>
    </source>
</evidence>
<dbReference type="InterPro" id="IPR008271">
    <property type="entry name" value="Ser/Thr_kinase_AS"/>
</dbReference>
<proteinExistence type="predicted"/>
<reference evidence="6 7" key="1">
    <citation type="submission" date="2023-10" db="EMBL/GenBank/DDBJ databases">
        <title>Genomes of two closely related lineages of the louse Polyplax serrata with different host specificities.</title>
        <authorList>
            <person name="Martinu J."/>
            <person name="Tarabai H."/>
            <person name="Stefka J."/>
            <person name="Hypsa V."/>
        </authorList>
    </citation>
    <scope>NUCLEOTIDE SEQUENCE [LARGE SCALE GENOMIC DNA]</scope>
    <source>
        <strain evidence="6">HR10_N</strain>
    </source>
</reference>
<dbReference type="InterPro" id="IPR000719">
    <property type="entry name" value="Prot_kinase_dom"/>
</dbReference>
<dbReference type="AlphaFoldDB" id="A0AAN8PXB3"/>
<dbReference type="InterPro" id="IPR011009">
    <property type="entry name" value="Kinase-like_dom_sf"/>
</dbReference>
<accession>A0AAN8PXB3</accession>
<evidence type="ECO:0000256" key="4">
    <source>
        <dbReference type="ARBA" id="ARBA00022840"/>
    </source>
</evidence>
<sequence>MASQSEENCFQTPKKFTRQENTPRKIITIPPSPFLEKLGYGTGVSVWKLNHPPAGNTIHSPWAIKNIRKNINAVQSDKYQMLLKNEANLLRTLNHENIIGFRGYMKSQDGRNCLAMEVGGESLGNMIETRCEEDLGPFPAKNILQVALSVAKALKYLHVEKKILHGDIKSFNIVIKDNFKEIKLCDFGVSLDLTDKNISDKYVGTPIYSAPECQERNKGTVTEKADIFSFGLILWEMISLFPPHVEDLMENESMCDSDFDVSLPDGDTSTLTEYDNEENFGTRPPLPDIELGPEYKPVIEIFYACTEQDPNKRPPASVLVDHLEMLLKNQK</sequence>
<evidence type="ECO:0000259" key="5">
    <source>
        <dbReference type="PROSITE" id="PS50011"/>
    </source>
</evidence>
<evidence type="ECO:0000313" key="6">
    <source>
        <dbReference type="EMBL" id="KAK6625356.1"/>
    </source>
</evidence>
<gene>
    <name evidence="6" type="ORF">RUM43_005653</name>
</gene>
<dbReference type="PANTHER" id="PTHR43289:SF14">
    <property type="entry name" value="LYMPHOKINE-ACTIVATED KILLER T-CELL-ORIGINATED PROTEIN KINASE"/>
    <property type="match status" value="1"/>
</dbReference>
<dbReference type="PROSITE" id="PS00108">
    <property type="entry name" value="PROTEIN_KINASE_ST"/>
    <property type="match status" value="1"/>
</dbReference>
<keyword evidence="2" id="KW-0547">Nucleotide-binding</keyword>
<protein>
    <recommendedName>
        <fullName evidence="5">Protein kinase domain-containing protein</fullName>
    </recommendedName>
</protein>
<dbReference type="Gene3D" id="1.10.510.10">
    <property type="entry name" value="Transferase(Phosphotransferase) domain 1"/>
    <property type="match status" value="1"/>
</dbReference>
<evidence type="ECO:0000256" key="2">
    <source>
        <dbReference type="ARBA" id="ARBA00022741"/>
    </source>
</evidence>
<evidence type="ECO:0000256" key="1">
    <source>
        <dbReference type="ARBA" id="ARBA00022679"/>
    </source>
</evidence>
<dbReference type="GO" id="GO:0004674">
    <property type="term" value="F:protein serine/threonine kinase activity"/>
    <property type="evidence" value="ECO:0007669"/>
    <property type="project" value="TreeGrafter"/>
</dbReference>
<keyword evidence="3" id="KW-0418">Kinase</keyword>
<keyword evidence="1" id="KW-0808">Transferase</keyword>
<organism evidence="6 7">
    <name type="scientific">Polyplax serrata</name>
    <name type="common">Common mouse louse</name>
    <dbReference type="NCBI Taxonomy" id="468196"/>
    <lineage>
        <taxon>Eukaryota</taxon>
        <taxon>Metazoa</taxon>
        <taxon>Ecdysozoa</taxon>
        <taxon>Arthropoda</taxon>
        <taxon>Hexapoda</taxon>
        <taxon>Insecta</taxon>
        <taxon>Pterygota</taxon>
        <taxon>Neoptera</taxon>
        <taxon>Paraneoptera</taxon>
        <taxon>Psocodea</taxon>
        <taxon>Troctomorpha</taxon>
        <taxon>Phthiraptera</taxon>
        <taxon>Anoplura</taxon>
        <taxon>Polyplacidae</taxon>
        <taxon>Polyplax</taxon>
    </lineage>
</organism>
<dbReference type="SMART" id="SM00220">
    <property type="entry name" value="S_TKc"/>
    <property type="match status" value="1"/>
</dbReference>
<comment type="caution">
    <text evidence="6">The sequence shown here is derived from an EMBL/GenBank/DDBJ whole genome shotgun (WGS) entry which is preliminary data.</text>
</comment>
<dbReference type="PROSITE" id="PS50011">
    <property type="entry name" value="PROTEIN_KINASE_DOM"/>
    <property type="match status" value="1"/>
</dbReference>
<dbReference type="EMBL" id="JAWJWE010000037">
    <property type="protein sequence ID" value="KAK6625356.1"/>
    <property type="molecule type" value="Genomic_DNA"/>
</dbReference>
<dbReference type="PANTHER" id="PTHR43289">
    <property type="entry name" value="MITOGEN-ACTIVATED PROTEIN KINASE KINASE KINASE 20-RELATED"/>
    <property type="match status" value="1"/>
</dbReference>
<dbReference type="Proteomes" id="UP001372834">
    <property type="component" value="Unassembled WGS sequence"/>
</dbReference>
<dbReference type="SUPFAM" id="SSF56112">
    <property type="entry name" value="Protein kinase-like (PK-like)"/>
    <property type="match status" value="1"/>
</dbReference>
<dbReference type="GO" id="GO:0005524">
    <property type="term" value="F:ATP binding"/>
    <property type="evidence" value="ECO:0007669"/>
    <property type="project" value="UniProtKB-KW"/>
</dbReference>
<dbReference type="Pfam" id="PF00069">
    <property type="entry name" value="Pkinase"/>
    <property type="match status" value="1"/>
</dbReference>
<evidence type="ECO:0000313" key="7">
    <source>
        <dbReference type="Proteomes" id="UP001372834"/>
    </source>
</evidence>
<feature type="domain" description="Protein kinase" evidence="5">
    <location>
        <begin position="32"/>
        <end position="325"/>
    </location>
</feature>
<keyword evidence="4" id="KW-0067">ATP-binding</keyword>
<name>A0AAN8PXB3_POLSC</name>
<dbReference type="Gene3D" id="3.30.200.20">
    <property type="entry name" value="Phosphorylase Kinase, domain 1"/>
    <property type="match status" value="1"/>
</dbReference>